<protein>
    <submittedName>
        <fullName evidence="1">Uncharacterized protein</fullName>
    </submittedName>
</protein>
<dbReference type="RefSeq" id="XP_046076156.1">
    <property type="nucleotide sequence ID" value="XM_046221605.1"/>
</dbReference>
<dbReference type="InterPro" id="IPR011990">
    <property type="entry name" value="TPR-like_helical_dom_sf"/>
</dbReference>
<organism evidence="1 2">
    <name type="scientific">Talaromyces proteolyticus</name>
    <dbReference type="NCBI Taxonomy" id="1131652"/>
    <lineage>
        <taxon>Eukaryota</taxon>
        <taxon>Fungi</taxon>
        <taxon>Dikarya</taxon>
        <taxon>Ascomycota</taxon>
        <taxon>Pezizomycotina</taxon>
        <taxon>Eurotiomycetes</taxon>
        <taxon>Eurotiomycetidae</taxon>
        <taxon>Eurotiales</taxon>
        <taxon>Trichocomaceae</taxon>
        <taxon>Talaromyces</taxon>
        <taxon>Talaromyces sect. Bacilispori</taxon>
    </lineage>
</organism>
<reference evidence="1" key="1">
    <citation type="submission" date="2021-12" db="EMBL/GenBank/DDBJ databases">
        <title>Convergent genome expansion in fungi linked to evolution of root-endophyte symbiosis.</title>
        <authorList>
            <consortium name="DOE Joint Genome Institute"/>
            <person name="Ke Y.-H."/>
            <person name="Bonito G."/>
            <person name="Liao H.-L."/>
            <person name="Looney B."/>
            <person name="Rojas-Flechas A."/>
            <person name="Nash J."/>
            <person name="Hameed K."/>
            <person name="Schadt C."/>
            <person name="Martin F."/>
            <person name="Crous P.W."/>
            <person name="Miettinen O."/>
            <person name="Magnuson J.K."/>
            <person name="Labbe J."/>
            <person name="Jacobson D."/>
            <person name="Doktycz M.J."/>
            <person name="Veneault-Fourrey C."/>
            <person name="Kuo A."/>
            <person name="Mondo S."/>
            <person name="Calhoun S."/>
            <person name="Riley R."/>
            <person name="Ohm R."/>
            <person name="LaButti K."/>
            <person name="Andreopoulos B."/>
            <person name="Pangilinan J."/>
            <person name="Nolan M."/>
            <person name="Tritt A."/>
            <person name="Clum A."/>
            <person name="Lipzen A."/>
            <person name="Daum C."/>
            <person name="Barry K."/>
            <person name="Grigoriev I.V."/>
            <person name="Vilgalys R."/>
        </authorList>
    </citation>
    <scope>NUCLEOTIDE SEQUENCE</scope>
    <source>
        <strain evidence="1">PMI_201</strain>
    </source>
</reference>
<name>A0AAD4L2R3_9EURO</name>
<keyword evidence="2" id="KW-1185">Reference proteome</keyword>
<evidence type="ECO:0000313" key="1">
    <source>
        <dbReference type="EMBL" id="KAH8703138.1"/>
    </source>
</evidence>
<feature type="non-terminal residue" evidence="1">
    <location>
        <position position="1"/>
    </location>
</feature>
<dbReference type="AlphaFoldDB" id="A0AAD4L2R3"/>
<dbReference type="SUPFAM" id="SSF48452">
    <property type="entry name" value="TPR-like"/>
    <property type="match status" value="1"/>
</dbReference>
<accession>A0AAD4L2R3</accession>
<dbReference type="Proteomes" id="UP001201262">
    <property type="component" value="Unassembled WGS sequence"/>
</dbReference>
<proteinExistence type="predicted"/>
<dbReference type="PANTHER" id="PTHR47643">
    <property type="entry name" value="TPR DOMAIN PROTEIN (AFU_ORTHOLOGUE AFUA_5G12710)"/>
    <property type="match status" value="1"/>
</dbReference>
<evidence type="ECO:0000313" key="2">
    <source>
        <dbReference type="Proteomes" id="UP001201262"/>
    </source>
</evidence>
<dbReference type="GeneID" id="70251892"/>
<gene>
    <name evidence="1" type="ORF">BGW36DRAFT_443161</name>
</gene>
<dbReference type="EMBL" id="JAJTJA010000002">
    <property type="protein sequence ID" value="KAH8703138.1"/>
    <property type="molecule type" value="Genomic_DNA"/>
</dbReference>
<comment type="caution">
    <text evidence="1">The sequence shown here is derived from an EMBL/GenBank/DDBJ whole genome shotgun (WGS) entry which is preliminary data.</text>
</comment>
<dbReference type="PANTHER" id="PTHR47643:SF2">
    <property type="entry name" value="TPR DOMAIN PROTEIN (AFU_ORTHOLOGUE AFUA_5G12710)"/>
    <property type="match status" value="1"/>
</dbReference>
<sequence length="268" mass="30012">RRTAPNYGFSLHPNRAVVRLQISQFDGALSDCEKVLSCQPKNKKAMHFKVRALYLLRQYKKSTSACQALLAEFPDAVDTKLLLESCRERVQESTKGAFDFCTMHTEASRKRNCQLDFADYIGPAVTRRGSEAGRGKGMFAKRHISQGELLLCEKALMMGHFEKDGFPMSVRLSQSQIAVGPHALLPSRITQFLYENPSKAGPFLRLFSPERGGRSSQLSYTPEGDPIIDAFAVTNIVQHNAFQVEHSIDFDEKLKVTVTDEFNSDCGL</sequence>
<dbReference type="Gene3D" id="1.25.40.10">
    <property type="entry name" value="Tetratricopeptide repeat domain"/>
    <property type="match status" value="1"/>
</dbReference>
<dbReference type="InterPro" id="IPR053209">
    <property type="entry name" value="Gramillin-biosynth_MTr"/>
</dbReference>